<dbReference type="EMBL" id="ML170401">
    <property type="protein sequence ID" value="TDL14046.1"/>
    <property type="molecule type" value="Genomic_DNA"/>
</dbReference>
<keyword evidence="3" id="KW-1185">Reference proteome</keyword>
<reference evidence="2 3" key="1">
    <citation type="submission" date="2018-06" db="EMBL/GenBank/DDBJ databases">
        <title>A transcriptomic atlas of mushroom development highlights an independent origin of complex multicellularity.</title>
        <authorList>
            <consortium name="DOE Joint Genome Institute"/>
            <person name="Krizsan K."/>
            <person name="Almasi E."/>
            <person name="Merenyi Z."/>
            <person name="Sahu N."/>
            <person name="Viragh M."/>
            <person name="Koszo T."/>
            <person name="Mondo S."/>
            <person name="Kiss B."/>
            <person name="Balint B."/>
            <person name="Kues U."/>
            <person name="Barry K."/>
            <person name="Hegedus J.C."/>
            <person name="Henrissat B."/>
            <person name="Johnson J."/>
            <person name="Lipzen A."/>
            <person name="Ohm R."/>
            <person name="Nagy I."/>
            <person name="Pangilinan J."/>
            <person name="Yan J."/>
            <person name="Xiong Y."/>
            <person name="Grigoriev I.V."/>
            <person name="Hibbett D.S."/>
            <person name="Nagy L.G."/>
        </authorList>
    </citation>
    <scope>NUCLEOTIDE SEQUENCE [LARGE SCALE GENOMIC DNA]</scope>
    <source>
        <strain evidence="2 3">SZMC22713</strain>
    </source>
</reference>
<evidence type="ECO:0000313" key="3">
    <source>
        <dbReference type="Proteomes" id="UP000294933"/>
    </source>
</evidence>
<dbReference type="PROSITE" id="PS50181">
    <property type="entry name" value="FBOX"/>
    <property type="match status" value="1"/>
</dbReference>
<evidence type="ECO:0000313" key="2">
    <source>
        <dbReference type="EMBL" id="TDL14046.1"/>
    </source>
</evidence>
<dbReference type="InterPro" id="IPR001810">
    <property type="entry name" value="F-box_dom"/>
</dbReference>
<gene>
    <name evidence="2" type="ORF">BD410DRAFT_833182</name>
</gene>
<accession>A0A4Y7PFS2</accession>
<sequence length="489" mass="54662">MSVFQHIDAHAAKIKSLTQRLDIVESVCGSPNPALNTSQISHHTLEVINAGLTRVKESDGHVEINTWLSHWSSESTSIVSSDKRHGLAELEDVCVALQSLLDTASCGVVVLELEQSLKKHSRNPTTILSLPDEKLVEIFEWNNTYDGEGNNCSIDISHVNKRFRRVALQCPRLWSVMHNGQNADELHTFLARSGVTELVVSLNEGLLKDSYIVFKPRVDEFLRVVSKHTQRWREFRCAIDNDVGDETTEVLHRYELLDCPTLQNIIFMNRMTNRPPVMLSCSSWVMPLLVEFKGQNAIPLSKVVTTLVQMDLELAAGGGWSIGDLRTALDHATALESLFIRFSASLTSTFTATPSEAYLQFPNLKKLEFHISDGSDTAEEFIGSVMGHFDAPLATSLKLMCSTYGALDGLLHAIIPNDGVFPALNTFWFLMESRRPFEHDTLPIVLARLPSLQHLHLGSDSFLNCGEAPHGIDLRSWSYMDVLDSRRDI</sequence>
<dbReference type="Gene3D" id="3.80.10.10">
    <property type="entry name" value="Ribonuclease Inhibitor"/>
    <property type="match status" value="1"/>
</dbReference>
<dbReference type="Proteomes" id="UP000294933">
    <property type="component" value="Unassembled WGS sequence"/>
</dbReference>
<feature type="domain" description="F-box" evidence="1">
    <location>
        <begin position="124"/>
        <end position="177"/>
    </location>
</feature>
<dbReference type="InterPro" id="IPR032675">
    <property type="entry name" value="LRR_dom_sf"/>
</dbReference>
<name>A0A4Y7PFS2_9AGAM</name>
<dbReference type="OrthoDB" id="3156934at2759"/>
<evidence type="ECO:0000259" key="1">
    <source>
        <dbReference type="PROSITE" id="PS50181"/>
    </source>
</evidence>
<organism evidence="2 3">
    <name type="scientific">Rickenella mellea</name>
    <dbReference type="NCBI Taxonomy" id="50990"/>
    <lineage>
        <taxon>Eukaryota</taxon>
        <taxon>Fungi</taxon>
        <taxon>Dikarya</taxon>
        <taxon>Basidiomycota</taxon>
        <taxon>Agaricomycotina</taxon>
        <taxon>Agaricomycetes</taxon>
        <taxon>Hymenochaetales</taxon>
        <taxon>Rickenellaceae</taxon>
        <taxon>Rickenella</taxon>
    </lineage>
</organism>
<protein>
    <recommendedName>
        <fullName evidence="1">F-box domain-containing protein</fullName>
    </recommendedName>
</protein>
<proteinExistence type="predicted"/>
<dbReference type="AlphaFoldDB" id="A0A4Y7PFS2"/>
<dbReference type="VEuPathDB" id="FungiDB:BD410DRAFT_833182"/>